<name>A0A2S9YM72_9BACT</name>
<comment type="caution">
    <text evidence="1">The sequence shown here is derived from an EMBL/GenBank/DDBJ whole genome shotgun (WGS) entry which is preliminary data.</text>
</comment>
<dbReference type="RefSeq" id="WP_106091058.1">
    <property type="nucleotide sequence ID" value="NZ_PVNL01000080.1"/>
</dbReference>
<protein>
    <submittedName>
        <fullName evidence="1">Uncharacterized protein</fullName>
    </submittedName>
</protein>
<proteinExistence type="predicted"/>
<dbReference type="AlphaFoldDB" id="A0A2S9YM72"/>
<dbReference type="OrthoDB" id="9899287at2"/>
<evidence type="ECO:0000313" key="2">
    <source>
        <dbReference type="Proteomes" id="UP000238823"/>
    </source>
</evidence>
<evidence type="ECO:0000313" key="1">
    <source>
        <dbReference type="EMBL" id="PRQ06187.1"/>
    </source>
</evidence>
<gene>
    <name evidence="1" type="ORF">ENSA7_41050</name>
</gene>
<sequence>MVIGRKVAKPRFLSSPTFDEVVCGYGEAQQRYSFREFCELPLSRRVELLLEHPRYFRNGQLINSADAMSFGG</sequence>
<dbReference type="EMBL" id="PVNL01000080">
    <property type="protein sequence ID" value="PRQ06187.1"/>
    <property type="molecule type" value="Genomic_DNA"/>
</dbReference>
<accession>A0A2S9YM72</accession>
<organism evidence="1 2">
    <name type="scientific">Enhygromyxa salina</name>
    <dbReference type="NCBI Taxonomy" id="215803"/>
    <lineage>
        <taxon>Bacteria</taxon>
        <taxon>Pseudomonadati</taxon>
        <taxon>Myxococcota</taxon>
        <taxon>Polyangia</taxon>
        <taxon>Nannocystales</taxon>
        <taxon>Nannocystaceae</taxon>
        <taxon>Enhygromyxa</taxon>
    </lineage>
</organism>
<reference evidence="1 2" key="1">
    <citation type="submission" date="2018-03" db="EMBL/GenBank/DDBJ databases">
        <title>Draft Genome Sequences of the Obligatory Marine Myxobacteria Enhygromyxa salina SWB007.</title>
        <authorList>
            <person name="Poehlein A."/>
            <person name="Moghaddam J.A."/>
            <person name="Harms H."/>
            <person name="Alanjari M."/>
            <person name="Koenig G.M."/>
            <person name="Daniel R."/>
            <person name="Schaeberle T.F."/>
        </authorList>
    </citation>
    <scope>NUCLEOTIDE SEQUENCE [LARGE SCALE GENOMIC DNA]</scope>
    <source>
        <strain evidence="1 2">SWB007</strain>
    </source>
</reference>
<dbReference type="Proteomes" id="UP000238823">
    <property type="component" value="Unassembled WGS sequence"/>
</dbReference>